<feature type="region of interest" description="Disordered" evidence="1">
    <location>
        <begin position="1"/>
        <end position="54"/>
    </location>
</feature>
<organism evidence="2 3">
    <name type="scientific">Caenimonas koreensis DSM 17982</name>
    <dbReference type="NCBI Taxonomy" id="1121255"/>
    <lineage>
        <taxon>Bacteria</taxon>
        <taxon>Pseudomonadati</taxon>
        <taxon>Pseudomonadota</taxon>
        <taxon>Betaproteobacteria</taxon>
        <taxon>Burkholderiales</taxon>
        <taxon>Comamonadaceae</taxon>
        <taxon>Caenimonas</taxon>
    </lineage>
</organism>
<accession>A0A844AP78</accession>
<keyword evidence="3" id="KW-1185">Reference proteome</keyword>
<dbReference type="RefSeq" id="WP_153583205.1">
    <property type="nucleotide sequence ID" value="NZ_WJBU01000001.1"/>
</dbReference>
<gene>
    <name evidence="2" type="ORF">GHT07_01105</name>
</gene>
<evidence type="ECO:0000256" key="1">
    <source>
        <dbReference type="SAM" id="MobiDB-lite"/>
    </source>
</evidence>
<name>A0A844AP78_9BURK</name>
<feature type="region of interest" description="Disordered" evidence="1">
    <location>
        <begin position="76"/>
        <end position="95"/>
    </location>
</feature>
<feature type="compositionally biased region" description="Basic and acidic residues" evidence="1">
    <location>
        <begin position="26"/>
        <end position="40"/>
    </location>
</feature>
<comment type="caution">
    <text evidence="2">The sequence shown here is derived from an EMBL/GenBank/DDBJ whole genome shotgun (WGS) entry which is preliminary data.</text>
</comment>
<dbReference type="AlphaFoldDB" id="A0A844AP78"/>
<reference evidence="2 3" key="1">
    <citation type="submission" date="2019-11" db="EMBL/GenBank/DDBJ databases">
        <title>Caenimonas koreensis gen. nov., sp. nov., isolated from activated sludge.</title>
        <authorList>
            <person name="Seung H.R."/>
        </authorList>
    </citation>
    <scope>NUCLEOTIDE SEQUENCE [LARGE SCALE GENOMIC DNA]</scope>
    <source>
        <strain evidence="2 3">EMB320</strain>
    </source>
</reference>
<evidence type="ECO:0000313" key="2">
    <source>
        <dbReference type="EMBL" id="MRD45860.1"/>
    </source>
</evidence>
<evidence type="ECO:0000313" key="3">
    <source>
        <dbReference type="Proteomes" id="UP000487350"/>
    </source>
</evidence>
<protein>
    <submittedName>
        <fullName evidence="2">Uncharacterized protein</fullName>
    </submittedName>
</protein>
<dbReference type="EMBL" id="WJBU01000001">
    <property type="protein sequence ID" value="MRD45860.1"/>
    <property type="molecule type" value="Genomic_DNA"/>
</dbReference>
<feature type="compositionally biased region" description="Polar residues" evidence="1">
    <location>
        <begin position="1"/>
        <end position="22"/>
    </location>
</feature>
<feature type="compositionally biased region" description="Low complexity" evidence="1">
    <location>
        <begin position="76"/>
        <end position="92"/>
    </location>
</feature>
<sequence length="221" mass="24108">MIPASMSPTSSEVRGPWSSVSPRQRAKLERPDPQEHKPAGDDEAPIGPDRASSMLNPEQLRQLSRTMGGGYAAIPRAGGAAEAPRSAVAPNATPRDISIEQVKNQIDAIGLVSNESGEPQDNAILGACDSVLGVIGRRPAEQRLELVMHMLNQLKLWATIADEANRPRSQLHRDTHRARQFAQARTHLLGQLRQSDDQQIVFFALTQGAADLCEYVRVARI</sequence>
<proteinExistence type="predicted"/>
<dbReference type="Proteomes" id="UP000487350">
    <property type="component" value="Unassembled WGS sequence"/>
</dbReference>